<gene>
    <name evidence="2" type="ORF">ACFFIX_22155</name>
</gene>
<name>A0ABV6GK30_9BACI</name>
<organism evidence="2 3">
    <name type="scientific">Metabacillus herbersteinensis</name>
    <dbReference type="NCBI Taxonomy" id="283816"/>
    <lineage>
        <taxon>Bacteria</taxon>
        <taxon>Bacillati</taxon>
        <taxon>Bacillota</taxon>
        <taxon>Bacilli</taxon>
        <taxon>Bacillales</taxon>
        <taxon>Bacillaceae</taxon>
        <taxon>Metabacillus</taxon>
    </lineage>
</organism>
<dbReference type="Proteomes" id="UP001589854">
    <property type="component" value="Unassembled WGS sequence"/>
</dbReference>
<evidence type="ECO:0000256" key="1">
    <source>
        <dbReference type="SAM" id="MobiDB-lite"/>
    </source>
</evidence>
<proteinExistence type="predicted"/>
<sequence length="68" mass="7777">MEFFRSSSISRKYIFKKIYVCNGRNKLIAITLQLGIAVAVLKNYGKQRKEGKDSVFKDSVIPGHKELN</sequence>
<evidence type="ECO:0000313" key="3">
    <source>
        <dbReference type="Proteomes" id="UP001589854"/>
    </source>
</evidence>
<feature type="compositionally biased region" description="Basic and acidic residues" evidence="1">
    <location>
        <begin position="47"/>
        <end position="56"/>
    </location>
</feature>
<feature type="region of interest" description="Disordered" evidence="1">
    <location>
        <begin position="46"/>
        <end position="68"/>
    </location>
</feature>
<dbReference type="EMBL" id="JBHLVO010000029">
    <property type="protein sequence ID" value="MFC0274058.1"/>
    <property type="molecule type" value="Genomic_DNA"/>
</dbReference>
<protein>
    <recommendedName>
        <fullName evidence="4">Transposase</fullName>
    </recommendedName>
</protein>
<keyword evidence="3" id="KW-1185">Reference proteome</keyword>
<evidence type="ECO:0000313" key="2">
    <source>
        <dbReference type="EMBL" id="MFC0274058.1"/>
    </source>
</evidence>
<accession>A0ABV6GK30</accession>
<reference evidence="2 3" key="1">
    <citation type="submission" date="2024-09" db="EMBL/GenBank/DDBJ databases">
        <authorList>
            <person name="Sun Q."/>
            <person name="Mori K."/>
        </authorList>
    </citation>
    <scope>NUCLEOTIDE SEQUENCE [LARGE SCALE GENOMIC DNA]</scope>
    <source>
        <strain evidence="2 3">CCM 7228</strain>
    </source>
</reference>
<comment type="caution">
    <text evidence="2">The sequence shown here is derived from an EMBL/GenBank/DDBJ whole genome shotgun (WGS) entry which is preliminary data.</text>
</comment>
<evidence type="ECO:0008006" key="4">
    <source>
        <dbReference type="Google" id="ProtNLM"/>
    </source>
</evidence>